<dbReference type="GO" id="GO:0045814">
    <property type="term" value="P:negative regulation of gene expression, epigenetic"/>
    <property type="evidence" value="ECO:0007669"/>
    <property type="project" value="InterPro"/>
</dbReference>
<protein>
    <submittedName>
        <fullName evidence="1">F208B protein</fullName>
    </submittedName>
</protein>
<proteinExistence type="predicted"/>
<dbReference type="EMBL" id="VZZY01007835">
    <property type="protein sequence ID" value="NXW57176.1"/>
    <property type="molecule type" value="Genomic_DNA"/>
</dbReference>
<dbReference type="InterPro" id="IPR046432">
    <property type="entry name" value="TASOR"/>
</dbReference>
<keyword evidence="2" id="KW-1185">Reference proteome</keyword>
<reference evidence="1 2" key="1">
    <citation type="submission" date="2019-09" db="EMBL/GenBank/DDBJ databases">
        <title>Bird 10,000 Genomes (B10K) Project - Family phase.</title>
        <authorList>
            <person name="Zhang G."/>
        </authorList>
    </citation>
    <scope>NUCLEOTIDE SEQUENCE [LARGE SCALE GENOMIC DNA]</scope>
    <source>
        <strain evidence="1">B10K-DU-002-51</strain>
        <tissue evidence="1">Muscle</tissue>
    </source>
</reference>
<name>A0A7L4D3T8_9AVES</name>
<dbReference type="Proteomes" id="UP000541249">
    <property type="component" value="Unassembled WGS sequence"/>
</dbReference>
<dbReference type="AlphaFoldDB" id="A0A7L4D3T8"/>
<dbReference type="GO" id="GO:0005654">
    <property type="term" value="C:nucleoplasm"/>
    <property type="evidence" value="ECO:0007669"/>
    <property type="project" value="TreeGrafter"/>
</dbReference>
<sequence length="98" mass="11257">PWRGQLSIRGQLLCNIALRAPYSSTIPAQLPHNLDINHVMGLSDLKKKLPEAAFGKRNYIENEVCFQGTYFSLYEVEISNKGQHRMDQLIENLKEKDL</sequence>
<evidence type="ECO:0000313" key="1">
    <source>
        <dbReference type="EMBL" id="NXW57176.1"/>
    </source>
</evidence>
<gene>
    <name evidence="1" type="primary">Fam208b</name>
    <name evidence="1" type="ORF">EURGUL_R01023</name>
</gene>
<dbReference type="PANTHER" id="PTHR16207">
    <property type="entry name" value="SET DOMAIN-CONTAINING PROTEIN"/>
    <property type="match status" value="1"/>
</dbReference>
<dbReference type="OrthoDB" id="5960959at2759"/>
<feature type="non-terminal residue" evidence="1">
    <location>
        <position position="98"/>
    </location>
</feature>
<organism evidence="1 2">
    <name type="scientific">Eurystomus gularis</name>
    <dbReference type="NCBI Taxonomy" id="325343"/>
    <lineage>
        <taxon>Eukaryota</taxon>
        <taxon>Metazoa</taxon>
        <taxon>Chordata</taxon>
        <taxon>Craniata</taxon>
        <taxon>Vertebrata</taxon>
        <taxon>Euteleostomi</taxon>
        <taxon>Archelosauria</taxon>
        <taxon>Archosauria</taxon>
        <taxon>Dinosauria</taxon>
        <taxon>Saurischia</taxon>
        <taxon>Theropoda</taxon>
        <taxon>Coelurosauria</taxon>
        <taxon>Aves</taxon>
        <taxon>Neognathae</taxon>
        <taxon>Neoaves</taxon>
        <taxon>Telluraves</taxon>
        <taxon>Coraciimorphae</taxon>
        <taxon>Coraciiformes</taxon>
        <taxon>Coraciidae</taxon>
        <taxon>Eurystomus</taxon>
    </lineage>
</organism>
<feature type="non-terminal residue" evidence="1">
    <location>
        <position position="1"/>
    </location>
</feature>
<evidence type="ECO:0000313" key="2">
    <source>
        <dbReference type="Proteomes" id="UP000541249"/>
    </source>
</evidence>
<accession>A0A7L4D3T8</accession>
<dbReference type="PANTHER" id="PTHR16207:SF10">
    <property type="entry name" value="PROTEIN TASOR 2"/>
    <property type="match status" value="1"/>
</dbReference>
<comment type="caution">
    <text evidence="1">The sequence shown here is derived from an EMBL/GenBank/DDBJ whole genome shotgun (WGS) entry which is preliminary data.</text>
</comment>